<feature type="compositionally biased region" description="Low complexity" evidence="1">
    <location>
        <begin position="126"/>
        <end position="135"/>
    </location>
</feature>
<protein>
    <submittedName>
        <fullName evidence="2">Uncharacterized protein</fullName>
    </submittedName>
</protein>
<sequence length="565" mass="62520">MTKTLSTFIKPASPSPATTQLIDGNARHWAHTTLLILRDHYDRSLDAEVERLAALTTPDFEEPFQVATIWARRNLGRRLLPETLEQSEAVIIAKLSDLMATETTDHPPATTDRSPAMTAVTRAIKSTRSSGTRPGTTHDHVAPPNSAATTQPRPSYTAAQVHTVPQSLPDLTSQPQITAPRTLQGTTTTSPTTPTEPNRDWTPEPSEEHENEDQEIPPVPPLNQRLPRPVEATPCMPPQSSNKKTPPLPQRLSSSTNPCVALQRTDISTLPDLQSLTQREPTLAEKSTTPRSSPERQEEDEDEEGGSEPADSENGSPTRAAAYSLKPDHATSEPDCSEDTQPESPTAASQTLLPYNRLTRLGTMRLDRAAQTRLSLHTAERSSSPQTPLYKPTRHPQTEHKSRDWSLHIVKKWVVLGDSNISRIPSFTSPDLQMDSYPGASFPHAEAILSTATNAVTVEKIVLSFGLLHKGQNNPGTAVKELQKLLRTAKNRFPHAEILVPEINFSKSLPLMEQKNLTHLNHYIFEHCNSLLPLPQTQFHTDRDKVHWTATTALAIFKLWSESLN</sequence>
<feature type="compositionally biased region" description="Low complexity" evidence="1">
    <location>
        <begin position="180"/>
        <end position="196"/>
    </location>
</feature>
<feature type="compositionally biased region" description="Polar residues" evidence="1">
    <location>
        <begin position="342"/>
        <end position="353"/>
    </location>
</feature>
<gene>
    <name evidence="2" type="ORF">F2P81_024701</name>
</gene>
<comment type="caution">
    <text evidence="2">The sequence shown here is derived from an EMBL/GenBank/DDBJ whole genome shotgun (WGS) entry which is preliminary data.</text>
</comment>
<dbReference type="EMBL" id="VEVO01000022">
    <property type="protein sequence ID" value="KAF0024071.1"/>
    <property type="molecule type" value="Genomic_DNA"/>
</dbReference>
<evidence type="ECO:0000256" key="1">
    <source>
        <dbReference type="SAM" id="MobiDB-lite"/>
    </source>
</evidence>
<dbReference type="AlphaFoldDB" id="A0A6A4RYL3"/>
<feature type="compositionally biased region" description="Basic and acidic residues" evidence="1">
    <location>
        <begin position="197"/>
        <end position="208"/>
    </location>
</feature>
<name>A0A6A4RYL3_SCOMX</name>
<feature type="region of interest" description="Disordered" evidence="1">
    <location>
        <begin position="372"/>
        <end position="402"/>
    </location>
</feature>
<dbReference type="SUPFAM" id="SSF52266">
    <property type="entry name" value="SGNH hydrolase"/>
    <property type="match status" value="1"/>
</dbReference>
<feature type="compositionally biased region" description="Acidic residues" evidence="1">
    <location>
        <begin position="297"/>
        <end position="306"/>
    </location>
</feature>
<organism evidence="2 3">
    <name type="scientific">Scophthalmus maximus</name>
    <name type="common">Turbot</name>
    <name type="synonym">Psetta maxima</name>
    <dbReference type="NCBI Taxonomy" id="52904"/>
    <lineage>
        <taxon>Eukaryota</taxon>
        <taxon>Metazoa</taxon>
        <taxon>Chordata</taxon>
        <taxon>Craniata</taxon>
        <taxon>Vertebrata</taxon>
        <taxon>Euteleostomi</taxon>
        <taxon>Actinopterygii</taxon>
        <taxon>Neopterygii</taxon>
        <taxon>Teleostei</taxon>
        <taxon>Neoteleostei</taxon>
        <taxon>Acanthomorphata</taxon>
        <taxon>Carangaria</taxon>
        <taxon>Pleuronectiformes</taxon>
        <taxon>Pleuronectoidei</taxon>
        <taxon>Scophthalmidae</taxon>
        <taxon>Scophthalmus</taxon>
    </lineage>
</organism>
<dbReference type="Proteomes" id="UP000438429">
    <property type="component" value="Unassembled WGS sequence"/>
</dbReference>
<feature type="compositionally biased region" description="Polar residues" evidence="1">
    <location>
        <begin position="265"/>
        <end position="289"/>
    </location>
</feature>
<evidence type="ECO:0000313" key="3">
    <source>
        <dbReference type="Proteomes" id="UP000438429"/>
    </source>
</evidence>
<reference evidence="2 3" key="1">
    <citation type="submission" date="2019-06" db="EMBL/GenBank/DDBJ databases">
        <title>Draft genomes of female and male turbot (Scophthalmus maximus).</title>
        <authorList>
            <person name="Xu H."/>
            <person name="Xu X.-W."/>
            <person name="Shao C."/>
            <person name="Chen S."/>
        </authorList>
    </citation>
    <scope>NUCLEOTIDE SEQUENCE [LARGE SCALE GENOMIC DNA]</scope>
    <source>
        <strain evidence="2">Ysfricsl-2016a</strain>
        <tissue evidence="2">Blood</tissue>
    </source>
</reference>
<accession>A0A6A4RYL3</accession>
<feature type="region of interest" description="Disordered" evidence="1">
    <location>
        <begin position="123"/>
        <end position="356"/>
    </location>
</feature>
<feature type="compositionally biased region" description="Polar residues" evidence="1">
    <location>
        <begin position="146"/>
        <end position="179"/>
    </location>
</feature>
<proteinExistence type="predicted"/>
<evidence type="ECO:0000313" key="2">
    <source>
        <dbReference type="EMBL" id="KAF0024071.1"/>
    </source>
</evidence>